<organism evidence="2 3">
    <name type="scientific">Clonostachys byssicola</name>
    <dbReference type="NCBI Taxonomy" id="160290"/>
    <lineage>
        <taxon>Eukaryota</taxon>
        <taxon>Fungi</taxon>
        <taxon>Dikarya</taxon>
        <taxon>Ascomycota</taxon>
        <taxon>Pezizomycotina</taxon>
        <taxon>Sordariomycetes</taxon>
        <taxon>Hypocreomycetidae</taxon>
        <taxon>Hypocreales</taxon>
        <taxon>Bionectriaceae</taxon>
        <taxon>Clonostachys</taxon>
    </lineage>
</organism>
<keyword evidence="1" id="KW-1133">Transmembrane helix</keyword>
<keyword evidence="3" id="KW-1185">Reference proteome</keyword>
<dbReference type="Proteomes" id="UP000754883">
    <property type="component" value="Unassembled WGS sequence"/>
</dbReference>
<dbReference type="AlphaFoldDB" id="A0A9N9U3N9"/>
<dbReference type="OrthoDB" id="5412502at2759"/>
<evidence type="ECO:0000256" key="1">
    <source>
        <dbReference type="SAM" id="Phobius"/>
    </source>
</evidence>
<feature type="transmembrane region" description="Helical" evidence="1">
    <location>
        <begin position="143"/>
        <end position="162"/>
    </location>
</feature>
<dbReference type="EMBL" id="CABFNO020001298">
    <property type="protein sequence ID" value="CAG9977985.1"/>
    <property type="molecule type" value="Genomic_DNA"/>
</dbReference>
<reference evidence="2 3" key="2">
    <citation type="submission" date="2021-10" db="EMBL/GenBank/DDBJ databases">
        <authorList>
            <person name="Piombo E."/>
        </authorList>
    </citation>
    <scope>NUCLEOTIDE SEQUENCE [LARGE SCALE GENOMIC DNA]</scope>
</reference>
<feature type="transmembrane region" description="Helical" evidence="1">
    <location>
        <begin position="266"/>
        <end position="289"/>
    </location>
</feature>
<gene>
    <name evidence="2" type="ORF">CBYS24578_00009021</name>
</gene>
<accession>A0A9N9U3N9</accession>
<name>A0A9N9U3N9_9HYPO</name>
<reference evidence="3" key="1">
    <citation type="submission" date="2019-06" db="EMBL/GenBank/DDBJ databases">
        <authorList>
            <person name="Broberg M."/>
        </authorList>
    </citation>
    <scope>NUCLEOTIDE SEQUENCE [LARGE SCALE GENOMIC DNA]</scope>
</reference>
<evidence type="ECO:0000313" key="2">
    <source>
        <dbReference type="EMBL" id="CAG9977985.1"/>
    </source>
</evidence>
<keyword evidence="1" id="KW-0472">Membrane</keyword>
<keyword evidence="1" id="KW-0812">Transmembrane</keyword>
<proteinExistence type="predicted"/>
<evidence type="ECO:0000313" key="3">
    <source>
        <dbReference type="Proteomes" id="UP000754883"/>
    </source>
</evidence>
<feature type="transmembrane region" description="Helical" evidence="1">
    <location>
        <begin position="238"/>
        <end position="260"/>
    </location>
</feature>
<feature type="transmembrane region" description="Helical" evidence="1">
    <location>
        <begin position="168"/>
        <end position="188"/>
    </location>
</feature>
<comment type="caution">
    <text evidence="2">The sequence shown here is derived from an EMBL/GenBank/DDBJ whole genome shotgun (WGS) entry which is preliminary data.</text>
</comment>
<sequence length="394" mass="43834">MVLEFPNSRNDWKLDAVGLLAVIGETTTETCVEPMTASYLCLLPRLIPAPQALIRPNRRIALASVSASIVGVYSGTTMSQLSYISNQIHPIAMLPTFGVRVLQIKHRQDPDALRRQTTNLEKMLNYIEPPLPMMKAKLISPHNILSVATTLLTLGLLLWAIIIEDGPATTAIVLLASATTIFCAASLWSPSAGPRSRFSFVPPGDVVIRTKEGSFLIVKCNEEVSRELYFGTDELRQAITTGFGLCVGIGTVVFMVAVILMGNSSWTMQAALAVTYLLLNAVYWFVALLPSTTHWEFPRYEWEDITPEDARDAEKVTDQENQREGYPSFTRSLWFAIRETKRTGWVSRSGAAPETDSWKVWLEEAERNAVNGNRSWNAVERKNQILNSARGDVE</sequence>
<protein>
    <submittedName>
        <fullName evidence="2">Uncharacterized protein</fullName>
    </submittedName>
</protein>